<evidence type="ECO:0000313" key="5">
    <source>
        <dbReference type="EMBL" id="AML53479.1"/>
    </source>
</evidence>
<dbReference type="InterPro" id="IPR036390">
    <property type="entry name" value="WH_DNA-bd_sf"/>
</dbReference>
<keyword evidence="2" id="KW-0238">DNA-binding</keyword>
<dbReference type="PANTHER" id="PTHR43132:SF2">
    <property type="entry name" value="ARSENICAL RESISTANCE OPERON REPRESSOR ARSR-RELATED"/>
    <property type="match status" value="1"/>
</dbReference>
<dbReference type="PANTHER" id="PTHR43132">
    <property type="entry name" value="ARSENICAL RESISTANCE OPERON REPRESSOR ARSR-RELATED"/>
    <property type="match status" value="1"/>
</dbReference>
<dbReference type="OrthoDB" id="9804742at2"/>
<dbReference type="CDD" id="cd00090">
    <property type="entry name" value="HTH_ARSR"/>
    <property type="match status" value="1"/>
</dbReference>
<dbReference type="RefSeq" id="WP_039004557.1">
    <property type="nucleotide sequence ID" value="NZ_CP014327.1"/>
</dbReference>
<dbReference type="GO" id="GO:0003700">
    <property type="term" value="F:DNA-binding transcription factor activity"/>
    <property type="evidence" value="ECO:0007669"/>
    <property type="project" value="InterPro"/>
</dbReference>
<dbReference type="STRING" id="1579316.RC74_01620"/>
<dbReference type="InterPro" id="IPR051011">
    <property type="entry name" value="Metal_resp_trans_reg"/>
</dbReference>
<evidence type="ECO:0000259" key="4">
    <source>
        <dbReference type="PROSITE" id="PS50987"/>
    </source>
</evidence>
<dbReference type="PROSITE" id="PS50987">
    <property type="entry name" value="HTH_ARSR_2"/>
    <property type="match status" value="1"/>
</dbReference>
<evidence type="ECO:0000313" key="6">
    <source>
        <dbReference type="Proteomes" id="UP000070371"/>
    </source>
</evidence>
<protein>
    <submittedName>
        <fullName evidence="5">ArsR family transcriptional regulator</fullName>
    </submittedName>
</protein>
<dbReference type="PRINTS" id="PR00778">
    <property type="entry name" value="HTHARSR"/>
</dbReference>
<dbReference type="GO" id="GO:0003677">
    <property type="term" value="F:DNA binding"/>
    <property type="evidence" value="ECO:0007669"/>
    <property type="project" value="UniProtKB-KW"/>
</dbReference>
<reference evidence="5 6" key="1">
    <citation type="submission" date="2016-02" db="EMBL/GenBank/DDBJ databases">
        <title>Complete genome sequence of Halocynthiibacter arcticus PAMC 20958t from arctic marine sediment.</title>
        <authorList>
            <person name="Lee Y.M."/>
            <person name="Baek K."/>
            <person name="Lee H.K."/>
            <person name="Shin S.C."/>
        </authorList>
    </citation>
    <scope>NUCLEOTIDE SEQUENCE [LARGE SCALE GENOMIC DNA]</scope>
    <source>
        <strain evidence="5">PAMC 20958</strain>
    </source>
</reference>
<keyword evidence="3" id="KW-0804">Transcription</keyword>
<dbReference type="InterPro" id="IPR011991">
    <property type="entry name" value="ArsR-like_HTH"/>
</dbReference>
<dbReference type="SUPFAM" id="SSF46785">
    <property type="entry name" value="Winged helix' DNA-binding domain"/>
    <property type="match status" value="1"/>
</dbReference>
<evidence type="ECO:0000256" key="1">
    <source>
        <dbReference type="ARBA" id="ARBA00023015"/>
    </source>
</evidence>
<dbReference type="KEGG" id="hat:RC74_01620"/>
<accession>A0A126V6Z9</accession>
<sequence>MKATIANPDSPLDIHVAASSFAALGSEQRLEVLRCLVRAGPEGATIGTLGERSGVTGSTLTHHLKILTQAGLVTQEKKGRSVICAAAAYSEMQKLADYLLRECCADCPSTDHEHSHD</sequence>
<dbReference type="Gene3D" id="1.10.10.10">
    <property type="entry name" value="Winged helix-like DNA-binding domain superfamily/Winged helix DNA-binding domain"/>
    <property type="match status" value="1"/>
</dbReference>
<keyword evidence="6" id="KW-1185">Reference proteome</keyword>
<evidence type="ECO:0000256" key="2">
    <source>
        <dbReference type="ARBA" id="ARBA00023125"/>
    </source>
</evidence>
<gene>
    <name evidence="5" type="ORF">RC74_01620</name>
</gene>
<feature type="domain" description="HTH arsR-type" evidence="4">
    <location>
        <begin position="9"/>
        <end position="106"/>
    </location>
</feature>
<dbReference type="SMART" id="SM00418">
    <property type="entry name" value="HTH_ARSR"/>
    <property type="match status" value="1"/>
</dbReference>
<dbReference type="InterPro" id="IPR036388">
    <property type="entry name" value="WH-like_DNA-bd_sf"/>
</dbReference>
<dbReference type="Proteomes" id="UP000070371">
    <property type="component" value="Chromosome"/>
</dbReference>
<evidence type="ECO:0000256" key="3">
    <source>
        <dbReference type="ARBA" id="ARBA00023163"/>
    </source>
</evidence>
<dbReference type="InterPro" id="IPR001845">
    <property type="entry name" value="HTH_ArsR_DNA-bd_dom"/>
</dbReference>
<dbReference type="AlphaFoldDB" id="A0A126V6Z9"/>
<keyword evidence="1" id="KW-0805">Transcription regulation</keyword>
<organism evidence="5 6">
    <name type="scientific">Falsihalocynthiibacter arcticus</name>
    <dbReference type="NCBI Taxonomy" id="1579316"/>
    <lineage>
        <taxon>Bacteria</taxon>
        <taxon>Pseudomonadati</taxon>
        <taxon>Pseudomonadota</taxon>
        <taxon>Alphaproteobacteria</taxon>
        <taxon>Rhodobacterales</taxon>
        <taxon>Roseobacteraceae</taxon>
        <taxon>Falsihalocynthiibacter</taxon>
    </lineage>
</organism>
<dbReference type="NCBIfam" id="NF033788">
    <property type="entry name" value="HTH_metalloreg"/>
    <property type="match status" value="1"/>
</dbReference>
<dbReference type="EMBL" id="CP014327">
    <property type="protein sequence ID" value="AML53479.1"/>
    <property type="molecule type" value="Genomic_DNA"/>
</dbReference>
<name>A0A126V6Z9_9RHOB</name>
<dbReference type="Pfam" id="PF12840">
    <property type="entry name" value="HTH_20"/>
    <property type="match status" value="1"/>
</dbReference>
<proteinExistence type="predicted"/>